<evidence type="ECO:0000313" key="1">
    <source>
        <dbReference type="EMBL" id="KAG0446432.1"/>
    </source>
</evidence>
<evidence type="ECO:0000313" key="4">
    <source>
        <dbReference type="Proteomes" id="UP000639772"/>
    </source>
</evidence>
<dbReference type="Proteomes" id="UP000639772">
    <property type="component" value="Unassembled WGS sequence"/>
</dbReference>
<dbReference type="Proteomes" id="UP000636800">
    <property type="component" value="Unassembled WGS sequence"/>
</dbReference>
<organism evidence="1 4">
    <name type="scientific">Vanilla planifolia</name>
    <name type="common">Vanilla</name>
    <dbReference type="NCBI Taxonomy" id="51239"/>
    <lineage>
        <taxon>Eukaryota</taxon>
        <taxon>Viridiplantae</taxon>
        <taxon>Streptophyta</taxon>
        <taxon>Embryophyta</taxon>
        <taxon>Tracheophyta</taxon>
        <taxon>Spermatophyta</taxon>
        <taxon>Magnoliopsida</taxon>
        <taxon>Liliopsida</taxon>
        <taxon>Asparagales</taxon>
        <taxon>Orchidaceae</taxon>
        <taxon>Vanilloideae</taxon>
        <taxon>Vanilleae</taxon>
        <taxon>Vanilla</taxon>
    </lineage>
</organism>
<dbReference type="AlphaFoldDB" id="A0A835P714"/>
<evidence type="ECO:0000313" key="3">
    <source>
        <dbReference type="Proteomes" id="UP000636800"/>
    </source>
</evidence>
<gene>
    <name evidence="2" type="ORF">HPP92_028833</name>
    <name evidence="1" type="ORF">HPP92_028844</name>
</gene>
<protein>
    <submittedName>
        <fullName evidence="1">Uncharacterized protein</fullName>
    </submittedName>
</protein>
<sequence>MALCTMWDAFSNYVFSVSQEVTIPGCPKLFPFVILKTFSSMFPNASKPCPDLQPPAPYVLRFTDALQAEIHLIFISDHSDLLMPCTELVQWVGGHETQDHRLHFLNGH</sequence>
<comment type="caution">
    <text evidence="1">The sequence shown here is derived from an EMBL/GenBank/DDBJ whole genome shotgun (WGS) entry which is preliminary data.</text>
</comment>
<proteinExistence type="predicted"/>
<dbReference type="EMBL" id="JADCNL010000577">
    <property type="protein sequence ID" value="KAG0446439.1"/>
    <property type="molecule type" value="Genomic_DNA"/>
</dbReference>
<reference evidence="3 4" key="1">
    <citation type="journal article" date="2020" name="Nat. Food">
        <title>A phased Vanilla planifolia genome enables genetic improvement of flavour and production.</title>
        <authorList>
            <person name="Hasing T."/>
            <person name="Tang H."/>
            <person name="Brym M."/>
            <person name="Khazi F."/>
            <person name="Huang T."/>
            <person name="Chambers A.H."/>
        </authorList>
    </citation>
    <scope>NUCLEOTIDE SEQUENCE [LARGE SCALE GENOMIC DNA]</scope>
    <source>
        <tissue evidence="1">Leaf</tissue>
    </source>
</reference>
<name>A0A835P714_VANPL</name>
<accession>A0A835P714</accession>
<dbReference type="EMBL" id="JADCNM010000578">
    <property type="protein sequence ID" value="KAG0446432.1"/>
    <property type="molecule type" value="Genomic_DNA"/>
</dbReference>
<evidence type="ECO:0000313" key="2">
    <source>
        <dbReference type="EMBL" id="KAG0446439.1"/>
    </source>
</evidence>
<keyword evidence="3" id="KW-1185">Reference proteome</keyword>